<reference evidence="1 2" key="1">
    <citation type="journal article" date="2014" name="Genome Announc.">
        <title>Draft Genome Sequence of Streptomyces roseochromogenes subsp. oscitans DS 12.976, Producer of the Aminocoumarin Antibiotic Clorobiocin.</title>
        <authorList>
            <person name="Ruckert C."/>
            <person name="Kalinowski J."/>
            <person name="Heide L."/>
            <person name="Apel A.K."/>
        </authorList>
    </citation>
    <scope>NUCLEOTIDE SEQUENCE [LARGE SCALE GENOMIC DNA]</scope>
    <source>
        <strain evidence="1 2">DS 12.976</strain>
    </source>
</reference>
<keyword evidence="2" id="KW-1185">Reference proteome</keyword>
<gene>
    <name evidence="1" type="ORF">M878_44125</name>
</gene>
<dbReference type="Proteomes" id="UP000017984">
    <property type="component" value="Chromosome"/>
</dbReference>
<comment type="caution">
    <text evidence="1">The sequence shown here is derived from an EMBL/GenBank/DDBJ whole genome shotgun (WGS) entry which is preliminary data.</text>
</comment>
<evidence type="ECO:0000313" key="1">
    <source>
        <dbReference type="EMBL" id="EST18906.1"/>
    </source>
</evidence>
<dbReference type="AlphaFoldDB" id="V6JID9"/>
<accession>V6JID9</accession>
<sequence length="153" mass="16267">MDGTAFDVLSYAVARQLNLCTARMRSGSGWWPGARWLPKTTVTSRAGQDDLARAACRSQVGEVAAERKGVVQAAVKAPAGQASARGDPVEHQPTDDVVPVLCAWAITLEQRAGVVVKRVGVGEQVPARPGADVRTAVRCWCASARGRRWCGRG</sequence>
<organism evidence="1 2">
    <name type="scientific">Streptomyces roseochromogenus subsp. oscitans DS 12.976</name>
    <dbReference type="NCBI Taxonomy" id="1352936"/>
    <lineage>
        <taxon>Bacteria</taxon>
        <taxon>Bacillati</taxon>
        <taxon>Actinomycetota</taxon>
        <taxon>Actinomycetes</taxon>
        <taxon>Kitasatosporales</taxon>
        <taxon>Streptomycetaceae</taxon>
        <taxon>Streptomyces</taxon>
    </lineage>
</organism>
<dbReference type="EMBL" id="AWQX01000386">
    <property type="protein sequence ID" value="EST18906.1"/>
    <property type="molecule type" value="Genomic_DNA"/>
</dbReference>
<name>V6JID9_STRRC</name>
<proteinExistence type="predicted"/>
<protein>
    <submittedName>
        <fullName evidence="1">Uncharacterized protein</fullName>
    </submittedName>
</protein>
<dbReference type="HOGENOM" id="CLU_1712301_0_0_11"/>
<evidence type="ECO:0000313" key="2">
    <source>
        <dbReference type="Proteomes" id="UP000017984"/>
    </source>
</evidence>